<dbReference type="Proteomes" id="UP000242015">
    <property type="component" value="Unassembled WGS sequence"/>
</dbReference>
<dbReference type="AlphaFoldDB" id="A0A2R6C601"/>
<keyword evidence="1" id="KW-1133">Transmembrane helix</keyword>
<organism evidence="2 3">
    <name type="scientific">Candidatus Marsarchaeota G2 archaeon BE_D</name>
    <dbReference type="NCBI Taxonomy" id="1978158"/>
    <lineage>
        <taxon>Archaea</taxon>
        <taxon>Candidatus Marsarchaeota</taxon>
        <taxon>Candidatus Marsarchaeota group 2</taxon>
    </lineage>
</organism>
<reference evidence="2 3" key="1">
    <citation type="submission" date="2017-04" db="EMBL/GenBank/DDBJ databases">
        <title>Novel microbial lineages endemic to geothermal iron-oxide mats fill important gaps in the evolutionary history of Archaea.</title>
        <authorList>
            <person name="Jay Z.J."/>
            <person name="Beam J.P."/>
            <person name="Dlakic M."/>
            <person name="Rusch D.B."/>
            <person name="Kozubal M.A."/>
            <person name="Inskeep W.P."/>
        </authorList>
    </citation>
    <scope>NUCLEOTIDE SEQUENCE [LARGE SCALE GENOMIC DNA]</scope>
    <source>
        <strain evidence="2">BE_D</strain>
    </source>
</reference>
<evidence type="ECO:0000313" key="3">
    <source>
        <dbReference type="Proteomes" id="UP000242015"/>
    </source>
</evidence>
<feature type="transmembrane region" description="Helical" evidence="1">
    <location>
        <begin position="66"/>
        <end position="83"/>
    </location>
</feature>
<evidence type="ECO:0000313" key="2">
    <source>
        <dbReference type="EMBL" id="PSO06317.1"/>
    </source>
</evidence>
<feature type="transmembrane region" description="Helical" evidence="1">
    <location>
        <begin position="6"/>
        <end position="28"/>
    </location>
</feature>
<protein>
    <submittedName>
        <fullName evidence="2">Uncharacterized protein</fullName>
    </submittedName>
</protein>
<name>A0A2R6C601_9ARCH</name>
<comment type="caution">
    <text evidence="2">The sequence shown here is derived from an EMBL/GenBank/DDBJ whole genome shotgun (WGS) entry which is preliminary data.</text>
</comment>
<evidence type="ECO:0000256" key="1">
    <source>
        <dbReference type="SAM" id="Phobius"/>
    </source>
</evidence>
<feature type="transmembrane region" description="Helical" evidence="1">
    <location>
        <begin position="40"/>
        <end position="60"/>
    </location>
</feature>
<keyword evidence="1" id="KW-0472">Membrane</keyword>
<gene>
    <name evidence="2" type="ORF">B9Q04_16690</name>
</gene>
<proteinExistence type="predicted"/>
<dbReference type="EMBL" id="NEXF01000530">
    <property type="protein sequence ID" value="PSO06317.1"/>
    <property type="molecule type" value="Genomic_DNA"/>
</dbReference>
<sequence length="93" mass="10120">MGATTSETLIALALTVVSLATPLLVYLPEGFFGAQLALALLRRGLTILLLTVYFILSMVYYPSLTWAPFLFGWAAAFGVPLLPPDETIRRCTV</sequence>
<keyword evidence="1" id="KW-0812">Transmembrane</keyword>
<accession>A0A2R6C601</accession>